<dbReference type="HOGENOM" id="CLU_1452776_0_0_12"/>
<evidence type="ECO:0000313" key="1">
    <source>
        <dbReference type="EMBL" id="EHQ04786.1"/>
    </source>
</evidence>
<evidence type="ECO:0000313" key="2">
    <source>
        <dbReference type="Proteomes" id="UP000005737"/>
    </source>
</evidence>
<keyword evidence="2" id="KW-1185">Reference proteome</keyword>
<evidence type="ECO:0008006" key="3">
    <source>
        <dbReference type="Google" id="ProtNLM"/>
    </source>
</evidence>
<dbReference type="AlphaFoldDB" id="H2CHG3"/>
<dbReference type="EMBL" id="JH597773">
    <property type="protein sequence ID" value="EHQ04786.1"/>
    <property type="molecule type" value="Genomic_DNA"/>
</dbReference>
<reference evidence="1 2" key="1">
    <citation type="submission" date="2011-10" db="EMBL/GenBank/DDBJ databases">
        <title>The Improved High-Quality Draft genome of Leptonema illini DSM 21528.</title>
        <authorList>
            <consortium name="US DOE Joint Genome Institute (JGI-PGF)"/>
            <person name="Lucas S."/>
            <person name="Copeland A."/>
            <person name="Lapidus A."/>
            <person name="Glavina del Rio T."/>
            <person name="Dalin E."/>
            <person name="Tice H."/>
            <person name="Bruce D."/>
            <person name="Goodwin L."/>
            <person name="Pitluck S."/>
            <person name="Peters L."/>
            <person name="Mikhailova N."/>
            <person name="Held B."/>
            <person name="Kyrpides N."/>
            <person name="Mavromatis K."/>
            <person name="Ivanova N."/>
            <person name="Markowitz V."/>
            <person name="Cheng J.-F."/>
            <person name="Hugenholtz P."/>
            <person name="Woyke T."/>
            <person name="Wu D."/>
            <person name="Gronow S."/>
            <person name="Wellnitz S."/>
            <person name="Brambilla E.-M."/>
            <person name="Klenk H.-P."/>
            <person name="Eisen J.A."/>
        </authorList>
    </citation>
    <scope>NUCLEOTIDE SEQUENCE [LARGE SCALE GENOMIC DNA]</scope>
    <source>
        <strain evidence="1 2">DSM 21528</strain>
    </source>
</reference>
<proteinExistence type="predicted"/>
<gene>
    <name evidence="1" type="ORF">Lepil_0075</name>
</gene>
<sequence length="186" mass="20974">MKKVYCLVLLLLGGCAGTERHIPLTAHHRTATECRNCEKICIAVSDRTTLYKDRSYTLHAQQAIIDELRHSLSAQFQTEIYPRCSIDSMLLRLTKMDVVLEFDSFFWPVLGWSLRLSLDMETYAGGTTRTFRASSDFLGNVRRDFSVPPVEKVARTAFPAGVEQASCRVAQALLKASTNQCEPKRP</sequence>
<name>H2CHG3_9LEPT</name>
<organism evidence="1 2">
    <name type="scientific">Leptonema illini DSM 21528</name>
    <dbReference type="NCBI Taxonomy" id="929563"/>
    <lineage>
        <taxon>Bacteria</taxon>
        <taxon>Pseudomonadati</taxon>
        <taxon>Spirochaetota</taxon>
        <taxon>Spirochaetia</taxon>
        <taxon>Leptospirales</taxon>
        <taxon>Leptospiraceae</taxon>
        <taxon>Leptonema</taxon>
    </lineage>
</organism>
<accession>H2CHG3</accession>
<dbReference type="Proteomes" id="UP000005737">
    <property type="component" value="Unassembled WGS sequence"/>
</dbReference>
<dbReference type="PROSITE" id="PS51257">
    <property type="entry name" value="PROKAR_LIPOPROTEIN"/>
    <property type="match status" value="1"/>
</dbReference>
<protein>
    <recommendedName>
        <fullName evidence="3">Lipoprotein</fullName>
    </recommendedName>
</protein>
<dbReference type="RefSeq" id="WP_002768838.1">
    <property type="nucleotide sequence ID" value="NZ_JH597773.1"/>
</dbReference>